<gene>
    <name evidence="1" type="ORF">L6452_12230</name>
</gene>
<sequence>MHVTHHTGARLLFSSSRAPSFFPTKSSEWYYSSPFSPFFSIYRSPETAIIGAKKSLVIEFEWGRGVLVIGLLLIPISSANFAIHKSTEWTLSPGAQPSMAAASVYGENSSAPPERVFQECRYYMKTGDCNFGASCKYHHPLGIIKGKLCSQRHRPPLHPVQRISHSPSSRFQHHQRAPDVLLNQFSKKMAHCHQHPVLQRWQLLYIAFLEKGLLFYKEPVLLLTLLSDYGIAEITWGNGQPAMHGLGRASETLESIVHQATTCYNQSQNQEIDLQQSRSLLRSHNLSSNVASSSAKWGDSAGQSYHKKRPRSSAVFHDQCENQEEECRNETETTRSQSSRRSRAAAIHNQTEWRQRERINRKMKALQKLNKKERGRRRVLVRRKSHLKIYVAFFPFGLTTMEQKRKGLGFAGEGDGGGITGEGRGVRRRRFGSHFTVPGFRFYIL</sequence>
<dbReference type="Proteomes" id="UP001055879">
    <property type="component" value="Linkage Group LG03"/>
</dbReference>
<evidence type="ECO:0000313" key="1">
    <source>
        <dbReference type="EMBL" id="KAI3748844.1"/>
    </source>
</evidence>
<accession>A0ACB9DQ83</accession>
<proteinExistence type="predicted"/>
<organism evidence="1 2">
    <name type="scientific">Arctium lappa</name>
    <name type="common">Greater burdock</name>
    <name type="synonym">Lappa major</name>
    <dbReference type="NCBI Taxonomy" id="4217"/>
    <lineage>
        <taxon>Eukaryota</taxon>
        <taxon>Viridiplantae</taxon>
        <taxon>Streptophyta</taxon>
        <taxon>Embryophyta</taxon>
        <taxon>Tracheophyta</taxon>
        <taxon>Spermatophyta</taxon>
        <taxon>Magnoliopsida</taxon>
        <taxon>eudicotyledons</taxon>
        <taxon>Gunneridae</taxon>
        <taxon>Pentapetalae</taxon>
        <taxon>asterids</taxon>
        <taxon>campanulids</taxon>
        <taxon>Asterales</taxon>
        <taxon>Asteraceae</taxon>
        <taxon>Carduoideae</taxon>
        <taxon>Cardueae</taxon>
        <taxon>Arctiinae</taxon>
        <taxon>Arctium</taxon>
    </lineage>
</organism>
<reference evidence="2" key="1">
    <citation type="journal article" date="2022" name="Mol. Ecol. Resour.">
        <title>The genomes of chicory, endive, great burdock and yacon provide insights into Asteraceae palaeo-polyploidization history and plant inulin production.</title>
        <authorList>
            <person name="Fan W."/>
            <person name="Wang S."/>
            <person name="Wang H."/>
            <person name="Wang A."/>
            <person name="Jiang F."/>
            <person name="Liu H."/>
            <person name="Zhao H."/>
            <person name="Xu D."/>
            <person name="Zhang Y."/>
        </authorList>
    </citation>
    <scope>NUCLEOTIDE SEQUENCE [LARGE SCALE GENOMIC DNA]</scope>
    <source>
        <strain evidence="2">cv. Niubang</strain>
    </source>
</reference>
<keyword evidence="2" id="KW-1185">Reference proteome</keyword>
<reference evidence="1 2" key="2">
    <citation type="journal article" date="2022" name="Mol. Ecol. Resour.">
        <title>The genomes of chicory, endive, great burdock and yacon provide insights into Asteraceae paleo-polyploidization history and plant inulin production.</title>
        <authorList>
            <person name="Fan W."/>
            <person name="Wang S."/>
            <person name="Wang H."/>
            <person name="Wang A."/>
            <person name="Jiang F."/>
            <person name="Liu H."/>
            <person name="Zhao H."/>
            <person name="Xu D."/>
            <person name="Zhang Y."/>
        </authorList>
    </citation>
    <scope>NUCLEOTIDE SEQUENCE [LARGE SCALE GENOMIC DNA]</scope>
    <source>
        <strain evidence="2">cv. Niubang</strain>
    </source>
</reference>
<protein>
    <submittedName>
        <fullName evidence="1">Uncharacterized protein</fullName>
    </submittedName>
</protein>
<evidence type="ECO:0000313" key="2">
    <source>
        <dbReference type="Proteomes" id="UP001055879"/>
    </source>
</evidence>
<dbReference type="EMBL" id="CM042049">
    <property type="protein sequence ID" value="KAI3748844.1"/>
    <property type="molecule type" value="Genomic_DNA"/>
</dbReference>
<name>A0ACB9DQ83_ARCLA</name>
<comment type="caution">
    <text evidence="1">The sequence shown here is derived from an EMBL/GenBank/DDBJ whole genome shotgun (WGS) entry which is preliminary data.</text>
</comment>